<proteinExistence type="predicted"/>
<evidence type="ECO:0000259" key="2">
    <source>
        <dbReference type="Pfam" id="PF04754"/>
    </source>
</evidence>
<dbReference type="Pfam" id="PF04754">
    <property type="entry name" value="Transposase_31"/>
    <property type="match status" value="1"/>
</dbReference>
<organism evidence="3 4">
    <name type="scientific">Candidatus Eisenbergiella merdavium</name>
    <dbReference type="NCBI Taxonomy" id="2838551"/>
    <lineage>
        <taxon>Bacteria</taxon>
        <taxon>Bacillati</taxon>
        <taxon>Bacillota</taxon>
        <taxon>Clostridia</taxon>
        <taxon>Lachnospirales</taxon>
        <taxon>Lachnospiraceae</taxon>
        <taxon>Eisenbergiella</taxon>
    </lineage>
</organism>
<feature type="region of interest" description="Disordered" evidence="1">
    <location>
        <begin position="1"/>
        <end position="25"/>
    </location>
</feature>
<accession>A0A9D2ND81</accession>
<evidence type="ECO:0000256" key="1">
    <source>
        <dbReference type="SAM" id="MobiDB-lite"/>
    </source>
</evidence>
<dbReference type="Proteomes" id="UP000823891">
    <property type="component" value="Unassembled WGS sequence"/>
</dbReference>
<reference evidence="3" key="2">
    <citation type="submission" date="2021-04" db="EMBL/GenBank/DDBJ databases">
        <authorList>
            <person name="Gilroy R."/>
        </authorList>
    </citation>
    <scope>NUCLEOTIDE SEQUENCE</scope>
    <source>
        <strain evidence="3">USAMLcec2-132</strain>
    </source>
</reference>
<feature type="domain" description="Transposase (putative) YhgA-like" evidence="2">
    <location>
        <begin position="173"/>
        <end position="259"/>
    </location>
</feature>
<protein>
    <submittedName>
        <fullName evidence="3">Rpn family recombination-promoting nuclease/putative transposase</fullName>
    </submittedName>
</protein>
<comment type="caution">
    <text evidence="3">The sequence shown here is derived from an EMBL/GenBank/DDBJ whole genome shotgun (WGS) entry which is preliminary data.</text>
</comment>
<sequence length="363" mass="41230">MKESEKTPRKKKSVRGGKIAGQGTRKDSATTLLFKTSRENFAELFNRTLLAGNPVSPEELDEADIKETAYLSVKKEGGRTSLVQYRDVVMRARKGRRLAVLGIENQALVDYAMPFRVLELDFVNYARQMQVIRERHEAEWRTQSGGRRRPEGITDGEYLGRFLKTDRMIRCLTLVVYWGEEPWDGPKRLSDLFEEEEEAAGTVRLDMRLVDVCRLSDEEISCYTGELKTVFGFRKYAENKEKLSEFIAENREHFSNVSETALNVLEEITHSPELKQIRGAEYQTPEGGFDMCRGIQGMIQDGRKEGMQEGIREGELRKAREMSLSMADMGIPVEKIAGAARVSVEVVREWLSGKSGEAAALVR</sequence>
<gene>
    <name evidence="3" type="ORF">H9761_06395</name>
</gene>
<evidence type="ECO:0000313" key="3">
    <source>
        <dbReference type="EMBL" id="HJC23317.1"/>
    </source>
</evidence>
<evidence type="ECO:0000313" key="4">
    <source>
        <dbReference type="Proteomes" id="UP000823891"/>
    </source>
</evidence>
<dbReference type="InterPro" id="IPR006842">
    <property type="entry name" value="Transposase_31"/>
</dbReference>
<reference evidence="3" key="1">
    <citation type="journal article" date="2021" name="PeerJ">
        <title>Extensive microbial diversity within the chicken gut microbiome revealed by metagenomics and culture.</title>
        <authorList>
            <person name="Gilroy R."/>
            <person name="Ravi A."/>
            <person name="Getino M."/>
            <person name="Pursley I."/>
            <person name="Horton D.L."/>
            <person name="Alikhan N.F."/>
            <person name="Baker D."/>
            <person name="Gharbi K."/>
            <person name="Hall N."/>
            <person name="Watson M."/>
            <person name="Adriaenssens E.M."/>
            <person name="Foster-Nyarko E."/>
            <person name="Jarju S."/>
            <person name="Secka A."/>
            <person name="Antonio M."/>
            <person name="Oren A."/>
            <person name="Chaudhuri R.R."/>
            <person name="La Ragione R."/>
            <person name="Hildebrand F."/>
            <person name="Pallen M.J."/>
        </authorList>
    </citation>
    <scope>NUCLEOTIDE SEQUENCE</scope>
    <source>
        <strain evidence="3">USAMLcec2-132</strain>
    </source>
</reference>
<dbReference type="EMBL" id="DWWS01000021">
    <property type="protein sequence ID" value="HJC23317.1"/>
    <property type="molecule type" value="Genomic_DNA"/>
</dbReference>
<dbReference type="AlphaFoldDB" id="A0A9D2ND81"/>
<name>A0A9D2ND81_9FIRM</name>